<dbReference type="PANTHER" id="PTHR24255">
    <property type="entry name" value="COMPLEMENT COMPONENT 1, S SUBCOMPONENT-RELATED"/>
    <property type="match status" value="1"/>
</dbReference>
<evidence type="ECO:0000313" key="6">
    <source>
        <dbReference type="Proteomes" id="UP000275408"/>
    </source>
</evidence>
<dbReference type="PROSITE" id="PS01180">
    <property type="entry name" value="CUB"/>
    <property type="match status" value="1"/>
</dbReference>
<comment type="caution">
    <text evidence="2">Lacks conserved residue(s) required for the propagation of feature annotation.</text>
</comment>
<proteinExistence type="predicted"/>
<sequence>MRSKIKETIHNNEKGIKTMVAMEHVESACSLTLFLVIYLLTSNGIRNFGALATQGCGILINDSLVSPGYPSDYPNNVDCNHLVSIPHGVALEIYFEDFDVEYHSEYMTLLRFLTKKGLYLDATVERFLDVKLQYEIGTEYCGKVFTVYNISILAAPSVSLPSVVETLPGYEVEFSVNGTLPLNTTIMKNSTVLFTGITSTAALIFNEEGNLTLMASNLFGSYYKEFSVIFG</sequence>
<dbReference type="SUPFAM" id="SSF49854">
    <property type="entry name" value="Spermadhesin, CUB domain"/>
    <property type="match status" value="1"/>
</dbReference>
<evidence type="ECO:0000256" key="1">
    <source>
        <dbReference type="ARBA" id="ARBA00023157"/>
    </source>
</evidence>
<organism evidence="5 6">
    <name type="scientific">Pocillopora damicornis</name>
    <name type="common">Cauliflower coral</name>
    <name type="synonym">Millepora damicornis</name>
    <dbReference type="NCBI Taxonomy" id="46731"/>
    <lineage>
        <taxon>Eukaryota</taxon>
        <taxon>Metazoa</taxon>
        <taxon>Cnidaria</taxon>
        <taxon>Anthozoa</taxon>
        <taxon>Hexacorallia</taxon>
        <taxon>Scleractinia</taxon>
        <taxon>Astrocoeniina</taxon>
        <taxon>Pocilloporidae</taxon>
        <taxon>Pocillopora</taxon>
    </lineage>
</organism>
<keyword evidence="1" id="KW-1015">Disulfide bond</keyword>
<evidence type="ECO:0000256" key="2">
    <source>
        <dbReference type="PROSITE-ProRule" id="PRU00059"/>
    </source>
</evidence>
<dbReference type="Pfam" id="PF00431">
    <property type="entry name" value="CUB"/>
    <property type="match status" value="1"/>
</dbReference>
<gene>
    <name evidence="5" type="ORF">pdam_00007778</name>
</gene>
<keyword evidence="3" id="KW-0472">Membrane</keyword>
<name>A0A3M6V4E0_POCDA</name>
<dbReference type="EMBL" id="RCHS01000100">
    <property type="protein sequence ID" value="RMX60816.1"/>
    <property type="molecule type" value="Genomic_DNA"/>
</dbReference>
<dbReference type="Proteomes" id="UP000275408">
    <property type="component" value="Unassembled WGS sequence"/>
</dbReference>
<dbReference type="Gene3D" id="2.60.120.290">
    <property type="entry name" value="Spermadhesin, CUB domain"/>
    <property type="match status" value="1"/>
</dbReference>
<feature type="domain" description="CUB" evidence="4">
    <location>
        <begin position="47"/>
        <end position="143"/>
    </location>
</feature>
<evidence type="ECO:0000259" key="4">
    <source>
        <dbReference type="PROSITE" id="PS01180"/>
    </source>
</evidence>
<keyword evidence="6" id="KW-1185">Reference proteome</keyword>
<dbReference type="InterPro" id="IPR035914">
    <property type="entry name" value="Sperma_CUB_dom_sf"/>
</dbReference>
<dbReference type="OrthoDB" id="5988751at2759"/>
<dbReference type="PANTHER" id="PTHR24255:SF31">
    <property type="entry name" value="CUBILIN-LIKE PROTEIN"/>
    <property type="match status" value="1"/>
</dbReference>
<protein>
    <recommendedName>
        <fullName evidence="4">CUB domain-containing protein</fullName>
    </recommendedName>
</protein>
<accession>A0A3M6V4E0</accession>
<comment type="caution">
    <text evidence="5">The sequence shown here is derived from an EMBL/GenBank/DDBJ whole genome shotgun (WGS) entry which is preliminary data.</text>
</comment>
<dbReference type="AlphaFoldDB" id="A0A3M6V4E0"/>
<keyword evidence="3" id="KW-0812">Transmembrane</keyword>
<reference evidence="5 6" key="1">
    <citation type="journal article" date="2018" name="Sci. Rep.">
        <title>Comparative analysis of the Pocillopora damicornis genome highlights role of immune system in coral evolution.</title>
        <authorList>
            <person name="Cunning R."/>
            <person name="Bay R.A."/>
            <person name="Gillette P."/>
            <person name="Baker A.C."/>
            <person name="Traylor-Knowles N."/>
        </authorList>
    </citation>
    <scope>NUCLEOTIDE SEQUENCE [LARGE SCALE GENOMIC DNA]</scope>
    <source>
        <strain evidence="5">RSMAS</strain>
        <tissue evidence="5">Whole animal</tissue>
    </source>
</reference>
<dbReference type="InterPro" id="IPR000859">
    <property type="entry name" value="CUB_dom"/>
</dbReference>
<feature type="non-terminal residue" evidence="5">
    <location>
        <position position="231"/>
    </location>
</feature>
<evidence type="ECO:0000256" key="3">
    <source>
        <dbReference type="SAM" id="Phobius"/>
    </source>
</evidence>
<evidence type="ECO:0000313" key="5">
    <source>
        <dbReference type="EMBL" id="RMX60816.1"/>
    </source>
</evidence>
<feature type="transmembrane region" description="Helical" evidence="3">
    <location>
        <begin position="21"/>
        <end position="40"/>
    </location>
</feature>
<keyword evidence="3" id="KW-1133">Transmembrane helix</keyword>
<dbReference type="GO" id="GO:0005615">
    <property type="term" value="C:extracellular space"/>
    <property type="evidence" value="ECO:0007669"/>
    <property type="project" value="TreeGrafter"/>
</dbReference>
<dbReference type="GO" id="GO:0004252">
    <property type="term" value="F:serine-type endopeptidase activity"/>
    <property type="evidence" value="ECO:0007669"/>
    <property type="project" value="TreeGrafter"/>
</dbReference>
<dbReference type="CDD" id="cd00041">
    <property type="entry name" value="CUB"/>
    <property type="match status" value="1"/>
</dbReference>